<proteinExistence type="inferred from homology"/>
<dbReference type="Pfam" id="PF00201">
    <property type="entry name" value="UDPGT"/>
    <property type="match status" value="1"/>
</dbReference>
<dbReference type="Proteomes" id="UP000752696">
    <property type="component" value="Unassembled WGS sequence"/>
</dbReference>
<sequence>MRLNRVPLISYLGNEFAHVLLKLSNQEVSDHQEMKELYDNKRLSPLGLTTIDIEIWGEGDGNGVARSYVGNGVQRGVGFTILEKTEEFLYHVVPHLHGASTYLSSSSSKDCRRTHGRAVTIDDRRREKYQSLSVFINVNPNSQSSVFDVRSSTGHSNIKLFMYQGGLQSTQEAIHHAVPVLGFPILSDQEFQLRKLKSLGAGNHLNLGDLTTDKLESTILEIIHNK</sequence>
<accession>A0A6V7H0N6</accession>
<evidence type="ECO:0000256" key="2">
    <source>
        <dbReference type="ARBA" id="ARBA00022676"/>
    </source>
</evidence>
<keyword evidence="5" id="KW-1185">Reference proteome</keyword>
<dbReference type="SUPFAM" id="SSF53756">
    <property type="entry name" value="UDP-Glycosyltransferase/glycogen phosphorylase"/>
    <property type="match status" value="1"/>
</dbReference>
<dbReference type="AlphaFoldDB" id="A0A6V7H0N6"/>
<dbReference type="GO" id="GO:0008194">
    <property type="term" value="F:UDP-glycosyltransferase activity"/>
    <property type="evidence" value="ECO:0007669"/>
    <property type="project" value="InterPro"/>
</dbReference>
<dbReference type="InterPro" id="IPR050271">
    <property type="entry name" value="UDP-glycosyltransferase"/>
</dbReference>
<protein>
    <submittedName>
        <fullName evidence="4">Uncharacterized protein</fullName>
    </submittedName>
</protein>
<dbReference type="PANTHER" id="PTHR48043:SF159">
    <property type="entry name" value="EG:EG0003.4 PROTEIN-RELATED"/>
    <property type="match status" value="1"/>
</dbReference>
<feature type="non-terminal residue" evidence="4">
    <location>
        <position position="1"/>
    </location>
</feature>
<dbReference type="InterPro" id="IPR002213">
    <property type="entry name" value="UDP_glucos_trans"/>
</dbReference>
<evidence type="ECO:0000256" key="1">
    <source>
        <dbReference type="ARBA" id="ARBA00009995"/>
    </source>
</evidence>
<keyword evidence="3" id="KW-0808">Transferase</keyword>
<keyword evidence="2" id="KW-0328">Glycosyltransferase</keyword>
<organism evidence="4 5">
    <name type="scientific">Heterotrigona itama</name>
    <dbReference type="NCBI Taxonomy" id="395501"/>
    <lineage>
        <taxon>Eukaryota</taxon>
        <taxon>Metazoa</taxon>
        <taxon>Ecdysozoa</taxon>
        <taxon>Arthropoda</taxon>
        <taxon>Hexapoda</taxon>
        <taxon>Insecta</taxon>
        <taxon>Pterygota</taxon>
        <taxon>Neoptera</taxon>
        <taxon>Endopterygota</taxon>
        <taxon>Hymenoptera</taxon>
        <taxon>Apocrita</taxon>
        <taxon>Aculeata</taxon>
        <taxon>Apoidea</taxon>
        <taxon>Anthophila</taxon>
        <taxon>Apidae</taxon>
        <taxon>Heterotrigona</taxon>
    </lineage>
</organism>
<name>A0A6V7H0N6_9HYME</name>
<dbReference type="OrthoDB" id="5835829at2759"/>
<comment type="similarity">
    <text evidence="1">Belongs to the UDP-glycosyltransferase family.</text>
</comment>
<evidence type="ECO:0000313" key="4">
    <source>
        <dbReference type="EMBL" id="CAD1472194.1"/>
    </source>
</evidence>
<gene>
    <name evidence="4" type="ORF">MHI_LOCUS265194</name>
</gene>
<evidence type="ECO:0000256" key="3">
    <source>
        <dbReference type="ARBA" id="ARBA00022679"/>
    </source>
</evidence>
<evidence type="ECO:0000313" key="5">
    <source>
        <dbReference type="Proteomes" id="UP000752696"/>
    </source>
</evidence>
<dbReference type="PANTHER" id="PTHR48043">
    <property type="entry name" value="EG:EG0003.4 PROTEIN-RELATED"/>
    <property type="match status" value="1"/>
</dbReference>
<dbReference type="Gene3D" id="3.40.50.2000">
    <property type="entry name" value="Glycogen Phosphorylase B"/>
    <property type="match status" value="1"/>
</dbReference>
<reference evidence="4" key="1">
    <citation type="submission" date="2020-07" db="EMBL/GenBank/DDBJ databases">
        <authorList>
            <person name="Nazaruddin N."/>
        </authorList>
    </citation>
    <scope>NUCLEOTIDE SEQUENCE</scope>
</reference>
<dbReference type="EMBL" id="CAJDYZ010005083">
    <property type="protein sequence ID" value="CAD1472194.1"/>
    <property type="molecule type" value="Genomic_DNA"/>
</dbReference>
<comment type="caution">
    <text evidence="4">The sequence shown here is derived from an EMBL/GenBank/DDBJ whole genome shotgun (WGS) entry which is preliminary data.</text>
</comment>